<feature type="coiled-coil region" evidence="4">
    <location>
        <begin position="808"/>
        <end position="884"/>
    </location>
</feature>
<gene>
    <name evidence="6" type="ORF">LARSCL_LOCUS2153</name>
</gene>
<keyword evidence="3 4" id="KW-0175">Coiled coil</keyword>
<evidence type="ECO:0000256" key="1">
    <source>
        <dbReference type="ARBA" id="ARBA00010171"/>
    </source>
</evidence>
<comment type="similarity">
    <text evidence="1">Belongs to the SMC family. SMC5 subfamily.</text>
</comment>
<keyword evidence="7" id="KW-1185">Reference proteome</keyword>
<dbReference type="GO" id="GO:0005634">
    <property type="term" value="C:nucleus"/>
    <property type="evidence" value="ECO:0007669"/>
    <property type="project" value="TreeGrafter"/>
</dbReference>
<dbReference type="PANTHER" id="PTHR45916">
    <property type="entry name" value="STRUCTURAL MAINTENANCE OF CHROMOSOMES PROTEIN 5"/>
    <property type="match status" value="1"/>
</dbReference>
<evidence type="ECO:0000259" key="5">
    <source>
        <dbReference type="Pfam" id="PF13476"/>
    </source>
</evidence>
<evidence type="ECO:0000256" key="2">
    <source>
        <dbReference type="ARBA" id="ARBA00018687"/>
    </source>
</evidence>
<name>A0AAV1YZS7_9ARAC</name>
<dbReference type="GO" id="GO:0003697">
    <property type="term" value="F:single-stranded DNA binding"/>
    <property type="evidence" value="ECO:0007669"/>
    <property type="project" value="TreeGrafter"/>
</dbReference>
<dbReference type="AlphaFoldDB" id="A0AAV1YZS7"/>
<dbReference type="InterPro" id="IPR027417">
    <property type="entry name" value="P-loop_NTPase"/>
</dbReference>
<feature type="domain" description="Rad50/SbcC-type AAA" evidence="5">
    <location>
        <begin position="13"/>
        <end position="237"/>
    </location>
</feature>
<organism evidence="6 7">
    <name type="scientific">Larinioides sclopetarius</name>
    <dbReference type="NCBI Taxonomy" id="280406"/>
    <lineage>
        <taxon>Eukaryota</taxon>
        <taxon>Metazoa</taxon>
        <taxon>Ecdysozoa</taxon>
        <taxon>Arthropoda</taxon>
        <taxon>Chelicerata</taxon>
        <taxon>Arachnida</taxon>
        <taxon>Araneae</taxon>
        <taxon>Araneomorphae</taxon>
        <taxon>Entelegynae</taxon>
        <taxon>Araneoidea</taxon>
        <taxon>Araneidae</taxon>
        <taxon>Larinioides</taxon>
    </lineage>
</organism>
<evidence type="ECO:0000313" key="7">
    <source>
        <dbReference type="Proteomes" id="UP001497382"/>
    </source>
</evidence>
<protein>
    <recommendedName>
        <fullName evidence="2">Structural maintenance of chromosomes protein 5</fullName>
    </recommendedName>
</protein>
<dbReference type="EMBL" id="CAXIEN010000014">
    <property type="protein sequence ID" value="CAL1264781.1"/>
    <property type="molecule type" value="Genomic_DNA"/>
</dbReference>
<evidence type="ECO:0000256" key="4">
    <source>
        <dbReference type="SAM" id="Coils"/>
    </source>
</evidence>
<proteinExistence type="inferred from homology"/>
<dbReference type="InterPro" id="IPR038729">
    <property type="entry name" value="Rad50/SbcC_AAA"/>
</dbReference>
<dbReference type="GO" id="GO:0000724">
    <property type="term" value="P:double-strand break repair via homologous recombination"/>
    <property type="evidence" value="ECO:0007669"/>
    <property type="project" value="TreeGrafter"/>
</dbReference>
<comment type="caution">
    <text evidence="6">The sequence shown here is derived from an EMBL/GenBank/DDBJ whole genome shotgun (WGS) entry which is preliminary data.</text>
</comment>
<dbReference type="Pfam" id="PF13476">
    <property type="entry name" value="AAA_23"/>
    <property type="match status" value="1"/>
</dbReference>
<dbReference type="GO" id="GO:0016887">
    <property type="term" value="F:ATP hydrolysis activity"/>
    <property type="evidence" value="ECO:0007669"/>
    <property type="project" value="InterPro"/>
</dbReference>
<dbReference type="SUPFAM" id="SSF52540">
    <property type="entry name" value="P-loop containing nucleoside triphosphate hydrolases"/>
    <property type="match status" value="1"/>
</dbReference>
<feature type="coiled-coil region" evidence="4">
    <location>
        <begin position="620"/>
        <end position="685"/>
    </location>
</feature>
<reference evidence="6 7" key="1">
    <citation type="submission" date="2024-04" db="EMBL/GenBank/DDBJ databases">
        <authorList>
            <person name="Rising A."/>
            <person name="Reimegard J."/>
            <person name="Sonavane S."/>
            <person name="Akerstrom W."/>
            <person name="Nylinder S."/>
            <person name="Hedman E."/>
            <person name="Kallberg Y."/>
        </authorList>
    </citation>
    <scope>NUCLEOTIDE SEQUENCE [LARGE SCALE GENOMIC DNA]</scope>
</reference>
<accession>A0AAV1YZS7</accession>
<dbReference type="PANTHER" id="PTHR45916:SF1">
    <property type="entry name" value="STRUCTURAL MAINTENANCE OF CHROMOSOMES PROTEIN 5"/>
    <property type="match status" value="1"/>
</dbReference>
<dbReference type="Proteomes" id="UP001497382">
    <property type="component" value="Unassembled WGS sequence"/>
</dbReference>
<dbReference type="Gene3D" id="3.40.50.300">
    <property type="entry name" value="P-loop containing nucleotide triphosphate hydrolases"/>
    <property type="match status" value="2"/>
</dbReference>
<sequence>MKMTNKVGGRIVRIKLKGFMTYDDLEFKPDKGLNLIIGLNGSGKSSIMSAICLGLGGRPQFTGRTVQLSDFIKHFHSKAIVEIELESPHGRNDVICRVIEKDKHLWYLNNKLVNQNEITSVIKKYNIDMSNLCQFLPQEKVAEFSKMDKKQRLVNMIQAIGDPSLVTLFDELKTLRNDYCRFGKELEELENNKNSEERLNERLKPEIEKHEERQQLKIELDILQFKKMVCDYKLLQSSVKEKENERKQLNREVLKMEETCNQLKAEKTNYSSELSNYQKKINEMKKEVYRRMQELSKYHQNLKECRGEIDEAKITFDNRMQEKQEQMSKLTALSRQIEGLKDVLSLKKGDMAALKEKLIENSKEYENIKQQLTSCDSDLERVKLNKNALEYKRKCMFMMRINFYFKLDLNEFKQEEILRISNEEDKKYEMLRHKHPDTYTALKWLQQNASSFRAGISPPPLVSLKIGNDEDRKYIENAVSNRDLLMFVCEDKEDLERFVKIMKHEKKLSINVSIVPEESMAAFSSHPISNNMRNLGIHCYLKDLFTAPEPVMRLLCKLNNVHRVPVCTEKAEGNIDSILNFSNLFFTKSEKIMGKRSRYGQQSMSVRRDILMSRNVLPNFKDNSAALLSARRELQEIEEELLKYQPHYEALEKQRRQLEQQQEQLRKERDDINSEMRKLNDLRVKLKQITDCYERKAKDVIDEEGEKRKVTDAVRNVNAKKLLILTKILEIVKEMLRLKKEKATSILYMRGFSEKISSLDVKISYHERELQNTKSRLSVVDSERNCLKTQGFKLLTELEAKKESSENLKEYTRIVASQNLDLEEIKQRISNIEAQIELTDEDIAPIIAEFTKRKQNICSIEEQIDSLKTKVEDLKARIQELKEKWLPPLLNRIESVNRKFSKYYKILKCAGEISLDQTDDTDDFPNYGLQIKLKYRVNEEFMELSPTHHSGGECSVAAIIFILSLQELTDVPFRCIDEINQGMDAINERSIYQLVADAARSGSCSQYFLLTPKLLMDLSYHKDVAVHTIFNSPYLQTKLNVQEHIRIAKAHRQ</sequence>
<dbReference type="GO" id="GO:0030915">
    <property type="term" value="C:Smc5-Smc6 complex"/>
    <property type="evidence" value="ECO:0007669"/>
    <property type="project" value="TreeGrafter"/>
</dbReference>
<feature type="coiled-coil region" evidence="4">
    <location>
        <begin position="232"/>
        <end position="371"/>
    </location>
</feature>
<evidence type="ECO:0000313" key="6">
    <source>
        <dbReference type="EMBL" id="CAL1264781.1"/>
    </source>
</evidence>
<evidence type="ECO:0000256" key="3">
    <source>
        <dbReference type="ARBA" id="ARBA00023054"/>
    </source>
</evidence>